<dbReference type="KEGG" id="dtr:RSDT_0152"/>
<sequence length="483" mass="53583">MLVQNCHPPFFLPLVRLLCCVCCLVAWSDAQTEAVSKKTPPAPIYTGGRPLDPQSARHGLPKAITMPDAVSRALKFNPSLGARESQSRASEEGRKSARGAFGPKLGMSYTAVKQEKKTSPSTVRPPEMGMYSYGVEVSQTVFQGFKLLADYQKAALQADSDQAALRKAELDMTEQVQRYFLNYLREEENVRSAQGSLARLRDQLNITNAFYEVGLRPWLDVLQAEVNVSQSENLLVQAENNLDTCLAMLNTLLGLPATAQTGYMGKLIHIPFNLSLEQCLEIAYRQRPDLYIAARAVDMAGKDQRAVQSGYYPQVEAYYNITNTGDSPNMQRAGDSGSRGTTWEAGARATWNVFQWGTTWYADKQAGFLVTRMRYEEENLKLDVGYDVKSKLLSVREAEKRIALAEKSVEQSTEAFNAALARYREQVGTNFEVLDASSKLTTAEASLTGAKADYLTALAQIYAVMGEFRPDLMSPSLQHPDKQ</sequence>
<comment type="subcellular location">
    <subcellularLocation>
        <location evidence="1">Cell outer membrane</location>
    </subcellularLocation>
</comment>
<evidence type="ECO:0000313" key="12">
    <source>
        <dbReference type="Proteomes" id="UP000242645"/>
    </source>
</evidence>
<dbReference type="GO" id="GO:0015288">
    <property type="term" value="F:porin activity"/>
    <property type="evidence" value="ECO:0007669"/>
    <property type="project" value="TreeGrafter"/>
</dbReference>
<feature type="chain" id="PRO_5009618679" evidence="10">
    <location>
        <begin position="29"/>
        <end position="483"/>
    </location>
</feature>
<keyword evidence="5" id="KW-0812">Transmembrane</keyword>
<evidence type="ECO:0000256" key="10">
    <source>
        <dbReference type="SAM" id="SignalP"/>
    </source>
</evidence>
<evidence type="ECO:0000256" key="9">
    <source>
        <dbReference type="SAM" id="MobiDB-lite"/>
    </source>
</evidence>
<feature type="region of interest" description="Disordered" evidence="9">
    <location>
        <begin position="80"/>
        <end position="103"/>
    </location>
</feature>
<evidence type="ECO:0000313" key="11">
    <source>
        <dbReference type="EMBL" id="BAV91664.1"/>
    </source>
</evidence>
<keyword evidence="3" id="KW-0813">Transport</keyword>
<feature type="coiled-coil region" evidence="8">
    <location>
        <begin position="183"/>
        <end position="241"/>
    </location>
</feature>
<keyword evidence="6" id="KW-0472">Membrane</keyword>
<proteinExistence type="inferred from homology"/>
<keyword evidence="12" id="KW-1185">Reference proteome</keyword>
<dbReference type="Pfam" id="PF02321">
    <property type="entry name" value="OEP"/>
    <property type="match status" value="2"/>
</dbReference>
<evidence type="ECO:0000256" key="7">
    <source>
        <dbReference type="ARBA" id="ARBA00023237"/>
    </source>
</evidence>
<evidence type="ECO:0000256" key="1">
    <source>
        <dbReference type="ARBA" id="ARBA00004442"/>
    </source>
</evidence>
<dbReference type="InterPro" id="IPR051906">
    <property type="entry name" value="TolC-like"/>
</dbReference>
<evidence type="ECO:0000256" key="2">
    <source>
        <dbReference type="ARBA" id="ARBA00007613"/>
    </source>
</evidence>
<dbReference type="EMBL" id="AP017368">
    <property type="protein sequence ID" value="BAV91664.1"/>
    <property type="molecule type" value="Genomic_DNA"/>
</dbReference>
<keyword evidence="4" id="KW-1134">Transmembrane beta strand</keyword>
<accession>A0A1J1E2K1</accession>
<dbReference type="OrthoDB" id="9814032at2"/>
<dbReference type="PANTHER" id="PTHR30026">
    <property type="entry name" value="OUTER MEMBRANE PROTEIN TOLC"/>
    <property type="match status" value="1"/>
</dbReference>
<evidence type="ECO:0000256" key="4">
    <source>
        <dbReference type="ARBA" id="ARBA00022452"/>
    </source>
</evidence>
<feature type="signal peptide" evidence="10">
    <location>
        <begin position="1"/>
        <end position="28"/>
    </location>
</feature>
<dbReference type="Proteomes" id="UP000242645">
    <property type="component" value="Chromosome"/>
</dbReference>
<comment type="similarity">
    <text evidence="2">Belongs to the outer membrane factor (OMF) (TC 1.B.17) family.</text>
</comment>
<dbReference type="PANTHER" id="PTHR30026:SF20">
    <property type="entry name" value="OUTER MEMBRANE PROTEIN TOLC"/>
    <property type="match status" value="1"/>
</dbReference>
<feature type="compositionally biased region" description="Basic and acidic residues" evidence="9">
    <location>
        <begin position="85"/>
        <end position="95"/>
    </location>
</feature>
<protein>
    <submittedName>
        <fullName evidence="11">Outer membrane efflux protein TolC</fullName>
    </submittedName>
</protein>
<evidence type="ECO:0000256" key="6">
    <source>
        <dbReference type="ARBA" id="ARBA00023136"/>
    </source>
</evidence>
<dbReference type="SUPFAM" id="SSF56954">
    <property type="entry name" value="Outer membrane efflux proteins (OEP)"/>
    <property type="match status" value="1"/>
</dbReference>
<keyword evidence="10" id="KW-0732">Signal</keyword>
<evidence type="ECO:0000256" key="8">
    <source>
        <dbReference type="SAM" id="Coils"/>
    </source>
</evidence>
<dbReference type="RefSeq" id="WP_096399210.1">
    <property type="nucleotide sequence ID" value="NZ_AP017368.1"/>
</dbReference>
<dbReference type="GO" id="GO:0015562">
    <property type="term" value="F:efflux transmembrane transporter activity"/>
    <property type="evidence" value="ECO:0007669"/>
    <property type="project" value="InterPro"/>
</dbReference>
<keyword evidence="8" id="KW-0175">Coiled coil</keyword>
<dbReference type="InterPro" id="IPR003423">
    <property type="entry name" value="OMP_efflux"/>
</dbReference>
<evidence type="ECO:0000256" key="5">
    <source>
        <dbReference type="ARBA" id="ARBA00022692"/>
    </source>
</evidence>
<name>A0A1J1E2K1_9BACT</name>
<dbReference type="Gene3D" id="1.20.1600.10">
    <property type="entry name" value="Outer membrane efflux proteins (OEP)"/>
    <property type="match status" value="1"/>
</dbReference>
<dbReference type="GO" id="GO:1990281">
    <property type="term" value="C:efflux pump complex"/>
    <property type="evidence" value="ECO:0007669"/>
    <property type="project" value="TreeGrafter"/>
</dbReference>
<dbReference type="GO" id="GO:0009279">
    <property type="term" value="C:cell outer membrane"/>
    <property type="evidence" value="ECO:0007669"/>
    <property type="project" value="UniProtKB-SubCell"/>
</dbReference>
<organism evidence="11 12">
    <name type="scientific">Candidatus Desulfovibrio trichonymphae</name>
    <dbReference type="NCBI Taxonomy" id="1725232"/>
    <lineage>
        <taxon>Bacteria</taxon>
        <taxon>Pseudomonadati</taxon>
        <taxon>Thermodesulfobacteriota</taxon>
        <taxon>Desulfovibrionia</taxon>
        <taxon>Desulfovibrionales</taxon>
        <taxon>Desulfovibrionaceae</taxon>
        <taxon>Desulfovibrio</taxon>
    </lineage>
</organism>
<evidence type="ECO:0000256" key="3">
    <source>
        <dbReference type="ARBA" id="ARBA00022448"/>
    </source>
</evidence>
<reference evidence="11 12" key="1">
    <citation type="journal article" date="2017" name="ISME J.">
        <title>Genome of 'Ca. Desulfovibrio trichonymphae', an H2-oxidizing bacterium in a tripartite symbiotic system within a protist cell in the termite gut.</title>
        <authorList>
            <person name="Kuwahara H."/>
            <person name="Yuki M."/>
            <person name="Izawa K."/>
            <person name="Ohkuma M."/>
            <person name="Hongoh Y."/>
        </authorList>
    </citation>
    <scope>NUCLEOTIDE SEQUENCE [LARGE SCALE GENOMIC DNA]</scope>
    <source>
        <strain evidence="11 12">Rs-N31</strain>
    </source>
</reference>
<keyword evidence="7" id="KW-0998">Cell outer membrane</keyword>
<gene>
    <name evidence="11" type="primary">tolC1</name>
    <name evidence="11" type="ORF">RSDT_0152</name>
</gene>
<dbReference type="AlphaFoldDB" id="A0A1J1E2K1"/>